<proteinExistence type="predicted"/>
<organism evidence="2">
    <name type="scientific">Sesamum radiatum</name>
    <name type="common">Black benniseed</name>
    <dbReference type="NCBI Taxonomy" id="300843"/>
    <lineage>
        <taxon>Eukaryota</taxon>
        <taxon>Viridiplantae</taxon>
        <taxon>Streptophyta</taxon>
        <taxon>Embryophyta</taxon>
        <taxon>Tracheophyta</taxon>
        <taxon>Spermatophyta</taxon>
        <taxon>Magnoliopsida</taxon>
        <taxon>eudicotyledons</taxon>
        <taxon>Gunneridae</taxon>
        <taxon>Pentapetalae</taxon>
        <taxon>asterids</taxon>
        <taxon>lamiids</taxon>
        <taxon>Lamiales</taxon>
        <taxon>Pedaliaceae</taxon>
        <taxon>Sesamum</taxon>
    </lineage>
</organism>
<evidence type="ECO:0000259" key="1">
    <source>
        <dbReference type="Pfam" id="PF14111"/>
    </source>
</evidence>
<protein>
    <recommendedName>
        <fullName evidence="1">DUF4283 domain-containing protein</fullName>
    </recommendedName>
</protein>
<sequence length="215" mass="24523">MGSVEEDLERLSKGLKLTDEEEDGIIVPNGLWEANTISVEWCLVGRLLSNKPVRFEEVCSSLQSMLLPAKGMEIKKLEDGRFLLCFQHVIDKTHALEGFPWCFEKNLIILSTIAELENPMQVALELQPPIEGELLVRFPYERPPNFCYLYGHLRHFDKYCETCFVAGFQDKKEPTPYGPWLRAPTLGKGQAVSMGLRPLMHSRQQCVRIADLEAN</sequence>
<reference evidence="2" key="2">
    <citation type="journal article" date="2024" name="Plant">
        <title>Genomic evolution and insights into agronomic trait innovations of Sesamum species.</title>
        <authorList>
            <person name="Miao H."/>
            <person name="Wang L."/>
            <person name="Qu L."/>
            <person name="Liu H."/>
            <person name="Sun Y."/>
            <person name="Le M."/>
            <person name="Wang Q."/>
            <person name="Wei S."/>
            <person name="Zheng Y."/>
            <person name="Lin W."/>
            <person name="Duan Y."/>
            <person name="Cao H."/>
            <person name="Xiong S."/>
            <person name="Wang X."/>
            <person name="Wei L."/>
            <person name="Li C."/>
            <person name="Ma Q."/>
            <person name="Ju M."/>
            <person name="Zhao R."/>
            <person name="Li G."/>
            <person name="Mu C."/>
            <person name="Tian Q."/>
            <person name="Mei H."/>
            <person name="Zhang T."/>
            <person name="Gao T."/>
            <person name="Zhang H."/>
        </authorList>
    </citation>
    <scope>NUCLEOTIDE SEQUENCE</scope>
    <source>
        <strain evidence="2">G02</strain>
    </source>
</reference>
<gene>
    <name evidence="2" type="ORF">Sradi_0881400</name>
</gene>
<dbReference type="Pfam" id="PF14111">
    <property type="entry name" value="DUF4283"/>
    <property type="match status" value="1"/>
</dbReference>
<name>A0AAW2V520_SESRA</name>
<dbReference type="AlphaFoldDB" id="A0AAW2V520"/>
<comment type="caution">
    <text evidence="2">The sequence shown here is derived from an EMBL/GenBank/DDBJ whole genome shotgun (WGS) entry which is preliminary data.</text>
</comment>
<reference evidence="2" key="1">
    <citation type="submission" date="2020-06" db="EMBL/GenBank/DDBJ databases">
        <authorList>
            <person name="Li T."/>
            <person name="Hu X."/>
            <person name="Zhang T."/>
            <person name="Song X."/>
            <person name="Zhang H."/>
            <person name="Dai N."/>
            <person name="Sheng W."/>
            <person name="Hou X."/>
            <person name="Wei L."/>
        </authorList>
    </citation>
    <scope>NUCLEOTIDE SEQUENCE</scope>
    <source>
        <strain evidence="2">G02</strain>
        <tissue evidence="2">Leaf</tissue>
    </source>
</reference>
<accession>A0AAW2V520</accession>
<evidence type="ECO:0000313" key="2">
    <source>
        <dbReference type="EMBL" id="KAL0423466.1"/>
    </source>
</evidence>
<dbReference type="EMBL" id="JACGWJ010000004">
    <property type="protein sequence ID" value="KAL0423466.1"/>
    <property type="molecule type" value="Genomic_DNA"/>
</dbReference>
<feature type="domain" description="DUF4283" evidence="1">
    <location>
        <begin position="39"/>
        <end position="112"/>
    </location>
</feature>
<dbReference type="InterPro" id="IPR025558">
    <property type="entry name" value="DUF4283"/>
</dbReference>